<dbReference type="InterPro" id="IPR000630">
    <property type="entry name" value="Ribosomal_uS8"/>
</dbReference>
<dbReference type="GO" id="GO:0006412">
    <property type="term" value="P:translation"/>
    <property type="evidence" value="ECO:0007669"/>
    <property type="project" value="UniProtKB-UniRule"/>
</dbReference>
<accession>A0A109W4H6</accession>
<comment type="similarity">
    <text evidence="1 8 9">Belongs to the universal ribosomal protein uS8 family.</text>
</comment>
<evidence type="ECO:0000256" key="1">
    <source>
        <dbReference type="ARBA" id="ARBA00006471"/>
    </source>
</evidence>
<dbReference type="Gene3D" id="3.30.1370.30">
    <property type="match status" value="1"/>
</dbReference>
<comment type="function">
    <text evidence="8">One of the primary rRNA binding proteins, it binds directly to 16S rRNA central domain where it helps coordinate assembly of the platform of the 30S subunit.</text>
</comment>
<evidence type="ECO:0000256" key="9">
    <source>
        <dbReference type="RuleBase" id="RU003660"/>
    </source>
</evidence>
<dbReference type="NCBIfam" id="NF001109">
    <property type="entry name" value="PRK00136.1"/>
    <property type="match status" value="1"/>
</dbReference>
<dbReference type="STRING" id="44742.AXF13_10005"/>
<evidence type="ECO:0000313" key="10">
    <source>
        <dbReference type="EMBL" id="AMD90423.1"/>
    </source>
</evidence>
<organism evidence="10 11">
    <name type="scientific">Desulfovibrio fairfieldensis</name>
    <dbReference type="NCBI Taxonomy" id="44742"/>
    <lineage>
        <taxon>Bacteria</taxon>
        <taxon>Pseudomonadati</taxon>
        <taxon>Thermodesulfobacteriota</taxon>
        <taxon>Desulfovibrionia</taxon>
        <taxon>Desulfovibrionales</taxon>
        <taxon>Desulfovibrionaceae</taxon>
        <taxon>Desulfovibrio</taxon>
    </lineage>
</organism>
<protein>
    <recommendedName>
        <fullName evidence="6 8">Small ribosomal subunit protein uS8</fullName>
    </recommendedName>
</protein>
<keyword evidence="3 8" id="KW-0694">RNA-binding</keyword>
<comment type="subunit">
    <text evidence="7 8">Part of the 30S ribosomal subunit. Contacts proteins S5 and S12.</text>
</comment>
<proteinExistence type="inferred from homology"/>
<dbReference type="GO" id="GO:0003735">
    <property type="term" value="F:structural constituent of ribosome"/>
    <property type="evidence" value="ECO:0007669"/>
    <property type="project" value="InterPro"/>
</dbReference>
<dbReference type="FunFam" id="3.30.1370.30:FF:000002">
    <property type="entry name" value="30S ribosomal protein S8"/>
    <property type="match status" value="1"/>
</dbReference>
<dbReference type="EMBL" id="CP014229">
    <property type="protein sequence ID" value="AMD90423.1"/>
    <property type="molecule type" value="Genomic_DNA"/>
</dbReference>
<dbReference type="InterPro" id="IPR047863">
    <property type="entry name" value="Ribosomal_uS8_CS"/>
</dbReference>
<dbReference type="PANTHER" id="PTHR11758">
    <property type="entry name" value="40S RIBOSOMAL PROTEIN S15A"/>
    <property type="match status" value="1"/>
</dbReference>
<dbReference type="Pfam" id="PF00410">
    <property type="entry name" value="Ribosomal_S8"/>
    <property type="match status" value="1"/>
</dbReference>
<evidence type="ECO:0000256" key="2">
    <source>
        <dbReference type="ARBA" id="ARBA00022730"/>
    </source>
</evidence>
<dbReference type="SUPFAM" id="SSF56047">
    <property type="entry name" value="Ribosomal protein S8"/>
    <property type="match status" value="1"/>
</dbReference>
<evidence type="ECO:0000256" key="6">
    <source>
        <dbReference type="ARBA" id="ARBA00035258"/>
    </source>
</evidence>
<evidence type="ECO:0000313" key="11">
    <source>
        <dbReference type="Proteomes" id="UP000069241"/>
    </source>
</evidence>
<dbReference type="FunFam" id="3.30.1490.10:FF:000001">
    <property type="entry name" value="30S ribosomal protein S8"/>
    <property type="match status" value="1"/>
</dbReference>
<evidence type="ECO:0000256" key="8">
    <source>
        <dbReference type="HAMAP-Rule" id="MF_01302"/>
    </source>
</evidence>
<dbReference type="KEGG" id="dfi:AXF13_10005"/>
<dbReference type="InterPro" id="IPR035987">
    <property type="entry name" value="Ribosomal_uS8_sf"/>
</dbReference>
<dbReference type="HAMAP" id="MF_01302_B">
    <property type="entry name" value="Ribosomal_uS8_B"/>
    <property type="match status" value="1"/>
</dbReference>
<keyword evidence="11" id="KW-1185">Reference proteome</keyword>
<name>A0A109W4H6_9BACT</name>
<evidence type="ECO:0000256" key="4">
    <source>
        <dbReference type="ARBA" id="ARBA00022980"/>
    </source>
</evidence>
<sequence>MLTDPIADMLTRIRNAHLALHKEVNVPRSKMKESLAAILKQEGYVEDVAVADSTITITLKYLKGKPVISGLKRVSTPGRRVYVNSRQIPKVQNGLGICILSTSSGVLDGMTAHEKKVGGELLCEIW</sequence>
<keyword evidence="2 8" id="KW-0699">rRNA-binding</keyword>
<gene>
    <name evidence="8" type="primary">rpsH</name>
    <name evidence="10" type="ORF">AXF13_10005</name>
</gene>
<dbReference type="GO" id="GO:0005840">
    <property type="term" value="C:ribosome"/>
    <property type="evidence" value="ECO:0007669"/>
    <property type="project" value="UniProtKB-KW"/>
</dbReference>
<evidence type="ECO:0000256" key="5">
    <source>
        <dbReference type="ARBA" id="ARBA00023274"/>
    </source>
</evidence>
<dbReference type="Proteomes" id="UP000069241">
    <property type="component" value="Chromosome"/>
</dbReference>
<dbReference type="Gene3D" id="3.30.1490.10">
    <property type="match status" value="1"/>
</dbReference>
<dbReference type="GO" id="GO:1990904">
    <property type="term" value="C:ribonucleoprotein complex"/>
    <property type="evidence" value="ECO:0007669"/>
    <property type="project" value="UniProtKB-KW"/>
</dbReference>
<keyword evidence="4 8" id="KW-0689">Ribosomal protein</keyword>
<keyword evidence="5 8" id="KW-0687">Ribonucleoprotein</keyword>
<reference evidence="11" key="1">
    <citation type="submission" date="2016-02" db="EMBL/GenBank/DDBJ databases">
        <authorList>
            <person name="Holder M.E."/>
            <person name="Ajami N.J."/>
            <person name="Petrosino J.F."/>
        </authorList>
    </citation>
    <scope>NUCLEOTIDE SEQUENCE [LARGE SCALE GENOMIC DNA]</scope>
    <source>
        <strain evidence="11">CCUG 45958</strain>
    </source>
</reference>
<dbReference type="GO" id="GO:0019843">
    <property type="term" value="F:rRNA binding"/>
    <property type="evidence" value="ECO:0007669"/>
    <property type="project" value="UniProtKB-UniRule"/>
</dbReference>
<dbReference type="PROSITE" id="PS00053">
    <property type="entry name" value="RIBOSOMAL_S8"/>
    <property type="match status" value="1"/>
</dbReference>
<dbReference type="GO" id="GO:0005737">
    <property type="term" value="C:cytoplasm"/>
    <property type="evidence" value="ECO:0007669"/>
    <property type="project" value="UniProtKB-ARBA"/>
</dbReference>
<evidence type="ECO:0000256" key="3">
    <source>
        <dbReference type="ARBA" id="ARBA00022884"/>
    </source>
</evidence>
<dbReference type="AlphaFoldDB" id="A0A109W4H6"/>
<dbReference type="RefSeq" id="WP_008685829.1">
    <property type="nucleotide sequence ID" value="NZ_CP014229.1"/>
</dbReference>
<evidence type="ECO:0000256" key="7">
    <source>
        <dbReference type="ARBA" id="ARBA00046740"/>
    </source>
</evidence>